<feature type="compositionally biased region" description="Low complexity" evidence="1">
    <location>
        <begin position="408"/>
        <end position="420"/>
    </location>
</feature>
<protein>
    <submittedName>
        <fullName evidence="2">Uncharacterized protein</fullName>
    </submittedName>
</protein>
<organism evidence="2 3">
    <name type="scientific">Fusarium duplospermum</name>
    <dbReference type="NCBI Taxonomy" id="1325734"/>
    <lineage>
        <taxon>Eukaryota</taxon>
        <taxon>Fungi</taxon>
        <taxon>Dikarya</taxon>
        <taxon>Ascomycota</taxon>
        <taxon>Pezizomycotina</taxon>
        <taxon>Sordariomycetes</taxon>
        <taxon>Hypocreomycetidae</taxon>
        <taxon>Hypocreales</taxon>
        <taxon>Nectriaceae</taxon>
        <taxon>Fusarium</taxon>
        <taxon>Fusarium solani species complex</taxon>
    </lineage>
</organism>
<dbReference type="Proteomes" id="UP000288168">
    <property type="component" value="Unassembled WGS sequence"/>
</dbReference>
<feature type="region of interest" description="Disordered" evidence="1">
    <location>
        <begin position="87"/>
        <end position="250"/>
    </location>
</feature>
<feature type="compositionally biased region" description="Polar residues" evidence="1">
    <location>
        <begin position="111"/>
        <end position="123"/>
    </location>
</feature>
<dbReference type="AlphaFoldDB" id="A0A428NKJ2"/>
<feature type="region of interest" description="Disordered" evidence="1">
    <location>
        <begin position="364"/>
        <end position="535"/>
    </location>
</feature>
<evidence type="ECO:0000313" key="2">
    <source>
        <dbReference type="EMBL" id="RSL41300.1"/>
    </source>
</evidence>
<comment type="caution">
    <text evidence="2">The sequence shown here is derived from an EMBL/GenBank/DDBJ whole genome shotgun (WGS) entry which is preliminary data.</text>
</comment>
<evidence type="ECO:0000256" key="1">
    <source>
        <dbReference type="SAM" id="MobiDB-lite"/>
    </source>
</evidence>
<proteinExistence type="predicted"/>
<feature type="compositionally biased region" description="Basic and acidic residues" evidence="1">
    <location>
        <begin position="514"/>
        <end position="523"/>
    </location>
</feature>
<reference evidence="2 3" key="1">
    <citation type="submission" date="2017-06" db="EMBL/GenBank/DDBJ databases">
        <title>Comparative genomic analysis of Ambrosia Fusariam Clade fungi.</title>
        <authorList>
            <person name="Stajich J.E."/>
            <person name="Carrillo J."/>
            <person name="Kijimoto T."/>
            <person name="Eskalen A."/>
            <person name="O'Donnell K."/>
            <person name="Kasson M."/>
        </authorList>
    </citation>
    <scope>NUCLEOTIDE SEQUENCE [LARGE SCALE GENOMIC DNA]</scope>
    <source>
        <strain evidence="2 3">NRRL62584</strain>
    </source>
</reference>
<name>A0A428NKJ2_9HYPO</name>
<feature type="compositionally biased region" description="Basic and acidic residues" evidence="1">
    <location>
        <begin position="604"/>
        <end position="620"/>
    </location>
</feature>
<feature type="compositionally biased region" description="Acidic residues" evidence="1">
    <location>
        <begin position="421"/>
        <end position="443"/>
    </location>
</feature>
<keyword evidence="3" id="KW-1185">Reference proteome</keyword>
<feature type="compositionally biased region" description="Basic and acidic residues" evidence="1">
    <location>
        <begin position="628"/>
        <end position="639"/>
    </location>
</feature>
<feature type="compositionally biased region" description="Basic and acidic residues" evidence="1">
    <location>
        <begin position="203"/>
        <end position="213"/>
    </location>
</feature>
<accession>A0A428NKJ2</accession>
<dbReference type="EMBL" id="NKCI01000428">
    <property type="protein sequence ID" value="RSL41300.1"/>
    <property type="molecule type" value="Genomic_DNA"/>
</dbReference>
<feature type="compositionally biased region" description="Basic and acidic residues" evidence="1">
    <location>
        <begin position="288"/>
        <end position="304"/>
    </location>
</feature>
<feature type="region of interest" description="Disordered" evidence="1">
    <location>
        <begin position="604"/>
        <end position="639"/>
    </location>
</feature>
<feature type="compositionally biased region" description="Basic and acidic residues" evidence="1">
    <location>
        <begin position="101"/>
        <end position="110"/>
    </location>
</feature>
<feature type="compositionally biased region" description="Basic and acidic residues" evidence="1">
    <location>
        <begin position="388"/>
        <end position="399"/>
    </location>
</feature>
<feature type="compositionally biased region" description="Polar residues" evidence="1">
    <location>
        <begin position="192"/>
        <end position="202"/>
    </location>
</feature>
<feature type="compositionally biased region" description="Low complexity" evidence="1">
    <location>
        <begin position="175"/>
        <end position="186"/>
    </location>
</feature>
<sequence>MVVPSAALNNPSPVANMTLNQIENFRSQSQDEVPIDPALEGPQQAPTGSIHVGAVDLPLTTTHLRDNRIHLNRQPVEDTLVCNYHLESPLNPDSGPILGTKGDHEDDDRVSSGNFISSNTATMAPSPGGGDERVQDNDDACGAYQQPRHAGDELESQVLSEAESEVQAHHQPGESSSVHSSPTASSGFPNAIQPQQPISPKTDQPEDGERSEDNTSLSSDEDRQSALYREARHGRHRGKDHTEPLSITGSVLAMSSAQNLLRLALSAGRPPPTPGSSITFREACPQPSHREAGHGMHWDRDRVEPANQMSSEAGSRGHSPPAAISVPGLSTPAETLEMEVREGSTIYVSNGALGSLSIATQPQYTVNPDANPAEGWDIAQGRAMPASDVRDTDPPKDYEDGNLYEGLVSSEATVAVSSTNDNEDEDEDTDDDNDDNDRSDDDYGSLPIIEIHGSPSRFPNVRPDAGSAKDDGDDDRVSPGAFTSGETATIAPGPRGSDDGDDVCGAHQQPDSPSQREEQRRQQQQDIFELQDIATETTAEVRGAFEEMDEKIESAEVRQRKAEEEEEDIKSKIESEEIWQENLRKSIEESLKDLRKFKERLKNCQEEKESAARDLEEGRQSKRKLAQRIKDILPRDGGT</sequence>
<gene>
    <name evidence="2" type="ORF">CEP54_015865</name>
</gene>
<feature type="region of interest" description="Disordered" evidence="1">
    <location>
        <begin position="266"/>
        <end position="328"/>
    </location>
</feature>
<evidence type="ECO:0000313" key="3">
    <source>
        <dbReference type="Proteomes" id="UP000288168"/>
    </source>
</evidence>